<dbReference type="Proteomes" id="UP001499954">
    <property type="component" value="Unassembled WGS sequence"/>
</dbReference>
<reference evidence="5" key="1">
    <citation type="journal article" date="2019" name="Int. J. Syst. Evol. Microbiol.">
        <title>The Global Catalogue of Microorganisms (GCM) 10K type strain sequencing project: providing services to taxonomists for standard genome sequencing and annotation.</title>
        <authorList>
            <consortium name="The Broad Institute Genomics Platform"/>
            <consortium name="The Broad Institute Genome Sequencing Center for Infectious Disease"/>
            <person name="Wu L."/>
            <person name="Ma J."/>
        </authorList>
    </citation>
    <scope>NUCLEOTIDE SEQUENCE [LARGE SCALE GENOMIC DNA]</scope>
    <source>
        <strain evidence="5">JCM 13584</strain>
    </source>
</reference>
<evidence type="ECO:0000313" key="4">
    <source>
        <dbReference type="EMBL" id="GAA1950506.1"/>
    </source>
</evidence>
<evidence type="ECO:0000256" key="1">
    <source>
        <dbReference type="ARBA" id="ARBA00006525"/>
    </source>
</evidence>
<dbReference type="SUPFAM" id="SSF102405">
    <property type="entry name" value="MCP/YpsA-like"/>
    <property type="match status" value="1"/>
</dbReference>
<feature type="compositionally biased region" description="Low complexity" evidence="2">
    <location>
        <begin position="35"/>
        <end position="46"/>
    </location>
</feature>
<dbReference type="Gene3D" id="3.40.50.450">
    <property type="match status" value="1"/>
</dbReference>
<dbReference type="Pfam" id="PF02481">
    <property type="entry name" value="DNA_processg_A"/>
    <property type="match status" value="1"/>
</dbReference>
<dbReference type="InterPro" id="IPR003488">
    <property type="entry name" value="DprA"/>
</dbReference>
<evidence type="ECO:0000259" key="3">
    <source>
        <dbReference type="Pfam" id="PF02481"/>
    </source>
</evidence>
<protein>
    <recommendedName>
        <fullName evidence="3">Smf/DprA SLOG domain-containing protein</fullName>
    </recommendedName>
</protein>
<gene>
    <name evidence="4" type="ORF">GCM10009717_15810</name>
</gene>
<evidence type="ECO:0000256" key="2">
    <source>
        <dbReference type="SAM" id="MobiDB-lite"/>
    </source>
</evidence>
<evidence type="ECO:0000313" key="5">
    <source>
        <dbReference type="Proteomes" id="UP001499954"/>
    </source>
</evidence>
<dbReference type="EMBL" id="BAAAMK010000002">
    <property type="protein sequence ID" value="GAA1950506.1"/>
    <property type="molecule type" value="Genomic_DNA"/>
</dbReference>
<dbReference type="PANTHER" id="PTHR43022">
    <property type="entry name" value="PROTEIN SMF"/>
    <property type="match status" value="1"/>
</dbReference>
<comment type="caution">
    <text evidence="4">The sequence shown here is derived from an EMBL/GenBank/DDBJ whole genome shotgun (WGS) entry which is preliminary data.</text>
</comment>
<dbReference type="PANTHER" id="PTHR43022:SF1">
    <property type="entry name" value="PROTEIN SMF"/>
    <property type="match status" value="1"/>
</dbReference>
<comment type="similarity">
    <text evidence="1">Belongs to the DprA/Smf family.</text>
</comment>
<dbReference type="RefSeq" id="WP_157413627.1">
    <property type="nucleotide sequence ID" value="NZ_BAAAMK010000002.1"/>
</dbReference>
<feature type="region of interest" description="Disordered" evidence="2">
    <location>
        <begin position="1"/>
        <end position="47"/>
    </location>
</feature>
<dbReference type="InterPro" id="IPR057666">
    <property type="entry name" value="DrpA_SLOG"/>
</dbReference>
<accession>A0ABP5BTP6</accession>
<sequence>MSAVERAERHLRSEFAAVRPDRPARPDRAPDELLGGAAPVAPGAPVSETASEAVAEVDAFARAILGTLAEPGDGTLGRLVAVLGTVRTVDLLLERAPVERFIDAVDAAGEHLTTNDLETALARWTPRIDHPAFVRGLAQAARVDATFIVPGDACWPAGVDDLGAHAPLGLWVRGDPAVLRPAPPAVALVGARAATGYGEHVTMEISAGLADRGVTVVSGGAYGIDGMAHRAALASGGTTIAFLAGGVDRFYPAGHDGLLQRIAETGAVVSELPCGASPTKWRFLQRNPQ</sequence>
<organism evidence="4 5">
    <name type="scientific">Agromyces allii</name>
    <dbReference type="NCBI Taxonomy" id="393607"/>
    <lineage>
        <taxon>Bacteria</taxon>
        <taxon>Bacillati</taxon>
        <taxon>Actinomycetota</taxon>
        <taxon>Actinomycetes</taxon>
        <taxon>Micrococcales</taxon>
        <taxon>Microbacteriaceae</taxon>
        <taxon>Agromyces</taxon>
    </lineage>
</organism>
<proteinExistence type="inferred from homology"/>
<feature type="compositionally biased region" description="Basic and acidic residues" evidence="2">
    <location>
        <begin position="1"/>
        <end position="31"/>
    </location>
</feature>
<name>A0ABP5BTP6_9MICO</name>
<keyword evidence="5" id="KW-1185">Reference proteome</keyword>
<feature type="domain" description="Smf/DprA SLOG" evidence="3">
    <location>
        <begin position="147"/>
        <end position="287"/>
    </location>
</feature>